<protein>
    <submittedName>
        <fullName evidence="3">Putative glycosyl transferase, family 2</fullName>
    </submittedName>
</protein>
<feature type="domain" description="Glycosyltransferase 2-like" evidence="2">
    <location>
        <begin position="33"/>
        <end position="129"/>
    </location>
</feature>
<feature type="region of interest" description="Disordered" evidence="1">
    <location>
        <begin position="567"/>
        <end position="590"/>
    </location>
</feature>
<sequence length="590" mass="66651">MCESERETIEKNVMSLKSIHTFSLLVFIADRVPSRLLRLVESVHSQIYPHWELVIIAPSAFQKSQILDKCLQKDDRIRVFSPKDLGTVYSLLPLSVEYARGDYLGFLGSEDCLSESALYEMARELERSPSLKLVYSDEDFVDESGNRCCPVFKPDWSPELFLSKNYLGDLTIYQRKRLLDVSGSENWRPSAARFDVNLGFVRGLDPSQIGHIPKILYHSNLSMKPTGRTLAKSHSPGKFQPTVEGLKILQAHLDRNRIPADTEFGAGGSSYRIRYPLPANPKVSIIMPSACKLHLLKPCVDSLLSRTSFPDFEIFLVVNEIRYAVPEQAEYLHGIGADPRVKVLVYGDQPFNYSKLNNWAVNQTDSSFLCLLNDDTEVVSPGWLSEMVSLAGREGFGAVGAKLHYPNGRIQHGGVVLGRKGGFHAFRFFPSDAEGYMGRLYSVCNYSAVTGACLVVRRDLYDRVGGLDEEAFPVAFNDIDFCLKLIDLGYRNVWTPYAELIHKESVTRGLDDTPEKEERFQKEFEIFKGRWEIMMEDDPLYNPNLSVISEDFSLTFPPRKRASCLGTNDFSGESAERIHNNKDSNSGRQE</sequence>
<evidence type="ECO:0000313" key="3">
    <source>
        <dbReference type="EMBL" id="EDZ38223.1"/>
    </source>
</evidence>
<dbReference type="Gene3D" id="3.90.550.10">
    <property type="entry name" value="Spore Coat Polysaccharide Biosynthesis Protein SpsA, Chain A"/>
    <property type="match status" value="2"/>
</dbReference>
<dbReference type="PANTHER" id="PTHR43179:SF7">
    <property type="entry name" value="RHAMNOSYLTRANSFERASE WBBL"/>
    <property type="match status" value="1"/>
</dbReference>
<reference evidence="3" key="1">
    <citation type="journal article" date="2004" name="Nature">
        <title>Community structure and metabolism through reconstruction of microbial genomes from the environment.</title>
        <authorList>
            <person name="Tyson G.W."/>
            <person name="Chapman J."/>
            <person name="Hugenholtz P."/>
            <person name="Allen E.E."/>
            <person name="Ram R.J."/>
            <person name="Richardson P.M."/>
            <person name="Solovyev V.V."/>
            <person name="Rubin E.M."/>
            <person name="Rokhsar D.S."/>
            <person name="Banfield J.F."/>
        </authorList>
    </citation>
    <scope>NUCLEOTIDE SEQUENCE [LARGE SCALE GENOMIC DNA]</scope>
</reference>
<name>B6ARX7_9BACT</name>
<evidence type="ECO:0000256" key="1">
    <source>
        <dbReference type="SAM" id="MobiDB-lite"/>
    </source>
</evidence>
<dbReference type="InterPro" id="IPR029044">
    <property type="entry name" value="Nucleotide-diphossugar_trans"/>
</dbReference>
<dbReference type="Pfam" id="PF00535">
    <property type="entry name" value="Glycos_transf_2"/>
    <property type="match status" value="1"/>
</dbReference>
<evidence type="ECO:0000259" key="2">
    <source>
        <dbReference type="Pfam" id="PF00535"/>
    </source>
</evidence>
<dbReference type="SUPFAM" id="SSF53448">
    <property type="entry name" value="Nucleotide-diphospho-sugar transferases"/>
    <property type="match status" value="2"/>
</dbReference>
<dbReference type="PANTHER" id="PTHR43179">
    <property type="entry name" value="RHAMNOSYLTRANSFERASE WBBL"/>
    <property type="match status" value="1"/>
</dbReference>
<accession>B6ARX7</accession>
<dbReference type="EMBL" id="DS995262">
    <property type="protein sequence ID" value="EDZ38223.1"/>
    <property type="molecule type" value="Genomic_DNA"/>
</dbReference>
<dbReference type="InterPro" id="IPR001173">
    <property type="entry name" value="Glyco_trans_2-like"/>
</dbReference>
<dbReference type="AlphaFoldDB" id="B6ARX7"/>
<organism evidence="3">
    <name type="scientific">Leptospirillum sp. Group II '5-way CG'</name>
    <dbReference type="NCBI Taxonomy" id="419541"/>
    <lineage>
        <taxon>Bacteria</taxon>
        <taxon>Pseudomonadati</taxon>
        <taxon>Nitrospirota</taxon>
        <taxon>Nitrospiria</taxon>
        <taxon>Nitrospirales</taxon>
        <taxon>Nitrospiraceae</taxon>
        <taxon>Leptospirillum</taxon>
    </lineage>
</organism>
<dbReference type="GO" id="GO:0016740">
    <property type="term" value="F:transferase activity"/>
    <property type="evidence" value="ECO:0007669"/>
    <property type="project" value="UniProtKB-KW"/>
</dbReference>
<proteinExistence type="predicted"/>
<dbReference type="Pfam" id="PF13641">
    <property type="entry name" value="Glyco_tranf_2_3"/>
    <property type="match status" value="1"/>
</dbReference>
<keyword evidence="3" id="KW-0808">Transferase</keyword>
<reference evidence="3" key="2">
    <citation type="journal article" date="2008" name="PLoS Biol.">
        <title>Population genomic analysis of strain variation in Leptospirillum group II bacteria involved in acid mine drainage formation.</title>
        <authorList>
            <person name="Simmons S.L."/>
            <person name="Dibartolo G."/>
            <person name="Denef V.J."/>
            <person name="Goltsman D.S."/>
            <person name="Thelen M.P."/>
            <person name="Banfield J.F."/>
        </authorList>
    </citation>
    <scope>NUCLEOTIDE SEQUENCE [LARGE SCALE GENOMIC DNA]</scope>
</reference>
<gene>
    <name evidence="3" type="ORF">CGL2_11284048</name>
</gene>